<evidence type="ECO:0000313" key="3">
    <source>
        <dbReference type="EMBL" id="SEL52605.1"/>
    </source>
</evidence>
<dbReference type="OrthoDB" id="118340at2"/>
<accession>A0A1H7QY80</accession>
<gene>
    <name evidence="3" type="ORF">SAMN04515666_104169</name>
</gene>
<dbReference type="RefSeq" id="WP_091834930.1">
    <property type="nucleotide sequence ID" value="NZ_FOAN01000004.1"/>
</dbReference>
<keyword evidence="2" id="KW-0472">Membrane</keyword>
<name>A0A1H7QY80_9HYPH</name>
<feature type="region of interest" description="Disordered" evidence="1">
    <location>
        <begin position="1"/>
        <end position="21"/>
    </location>
</feature>
<dbReference type="STRING" id="1036779.SAMN04515666_104169"/>
<keyword evidence="4" id="KW-1185">Reference proteome</keyword>
<keyword evidence="2" id="KW-0812">Transmembrane</keyword>
<protein>
    <submittedName>
        <fullName evidence="3">Uncharacterized protein</fullName>
    </submittedName>
</protein>
<organism evidence="3 4">
    <name type="scientific">Bosea lupini</name>
    <dbReference type="NCBI Taxonomy" id="1036779"/>
    <lineage>
        <taxon>Bacteria</taxon>
        <taxon>Pseudomonadati</taxon>
        <taxon>Pseudomonadota</taxon>
        <taxon>Alphaproteobacteria</taxon>
        <taxon>Hyphomicrobiales</taxon>
        <taxon>Boseaceae</taxon>
        <taxon>Bosea</taxon>
    </lineage>
</organism>
<feature type="transmembrane region" description="Helical" evidence="2">
    <location>
        <begin position="229"/>
        <end position="253"/>
    </location>
</feature>
<evidence type="ECO:0000256" key="2">
    <source>
        <dbReference type="SAM" id="Phobius"/>
    </source>
</evidence>
<dbReference type="Proteomes" id="UP000199664">
    <property type="component" value="Unassembled WGS sequence"/>
</dbReference>
<keyword evidence="2" id="KW-1133">Transmembrane helix</keyword>
<reference evidence="4" key="1">
    <citation type="submission" date="2016-10" db="EMBL/GenBank/DDBJ databases">
        <authorList>
            <person name="Varghese N."/>
            <person name="Submissions S."/>
        </authorList>
    </citation>
    <scope>NUCLEOTIDE SEQUENCE [LARGE SCALE GENOMIC DNA]</scope>
    <source>
        <strain evidence="4">LMG 26383,CCUG 61248,R- 45681</strain>
    </source>
</reference>
<evidence type="ECO:0000256" key="1">
    <source>
        <dbReference type="SAM" id="MobiDB-lite"/>
    </source>
</evidence>
<proteinExistence type="predicted"/>
<dbReference type="EMBL" id="FOAN01000004">
    <property type="protein sequence ID" value="SEL52605.1"/>
    <property type="molecule type" value="Genomic_DNA"/>
</dbReference>
<dbReference type="AlphaFoldDB" id="A0A1H7QY80"/>
<evidence type="ECO:0000313" key="4">
    <source>
        <dbReference type="Proteomes" id="UP000199664"/>
    </source>
</evidence>
<sequence>MTSMTTMHSPDGTVSDASETPAKLNGRVDALDGNRLHGWIWDEARPEERLIVRLMRGGLKVQEAVADQGRIDLRRNGIGDGRHAFAMELDDRTAAAREALTVVGISPSTGAQLELRLPPAAELAAEAAIAVPLARFFDRVEALIALQRRSQLTQKELLDKVGELGVQLAQHRQREAEVRQSEEVEGNGAIASRLGEIDVFQMRFDQTLRAFDDRLVAIRKEAKAPLRQVTVVLGFLSGLSALLSFVTLTVMLMGR</sequence>